<sequence>MEDGTLLILASVSQLDNGEYVCTAANEAGTTQKKYQLKVNVPPDLRDNGSPGNVSVVLNQPTNLVCDVTGSPVPVITWYKDGVPVGELILHSCCRDGC</sequence>
<dbReference type="GO" id="GO:0070593">
    <property type="term" value="P:dendrite self-avoidance"/>
    <property type="evidence" value="ECO:0007669"/>
    <property type="project" value="TreeGrafter"/>
</dbReference>
<dbReference type="GO" id="GO:0030424">
    <property type="term" value="C:axon"/>
    <property type="evidence" value="ECO:0007669"/>
    <property type="project" value="TreeGrafter"/>
</dbReference>
<dbReference type="InterPro" id="IPR036179">
    <property type="entry name" value="Ig-like_dom_sf"/>
</dbReference>
<feature type="domain" description="Ig-like" evidence="2">
    <location>
        <begin position="43"/>
        <end position="98"/>
    </location>
</feature>
<dbReference type="Pfam" id="PF13927">
    <property type="entry name" value="Ig_3"/>
    <property type="match status" value="1"/>
</dbReference>
<dbReference type="PANTHER" id="PTHR10075:SF100">
    <property type="entry name" value="FASCICLIN-2"/>
    <property type="match status" value="1"/>
</dbReference>
<protein>
    <recommendedName>
        <fullName evidence="2">Ig-like domain-containing protein</fullName>
    </recommendedName>
</protein>
<evidence type="ECO:0000259" key="2">
    <source>
        <dbReference type="PROSITE" id="PS50835"/>
    </source>
</evidence>
<dbReference type="InterPro" id="IPR007110">
    <property type="entry name" value="Ig-like_dom"/>
</dbReference>
<reference evidence="3" key="1">
    <citation type="journal article" date="2014" name="Nat. Commun.">
        <title>The rainbow trout genome provides novel insights into evolution after whole-genome duplication in vertebrates.</title>
        <authorList>
            <person name="Berthelot C."/>
            <person name="Brunet F."/>
            <person name="Chalopin D."/>
            <person name="Juanchich A."/>
            <person name="Bernard M."/>
            <person name="Noel B."/>
            <person name="Bento P."/>
            <person name="Da Silva C."/>
            <person name="Labadie K."/>
            <person name="Alberti A."/>
            <person name="Aury J.M."/>
            <person name="Louis A."/>
            <person name="Dehais P."/>
            <person name="Bardou P."/>
            <person name="Montfort J."/>
            <person name="Klopp C."/>
            <person name="Cabau C."/>
            <person name="Gaspin C."/>
            <person name="Thorgaard G.H."/>
            <person name="Boussaha M."/>
            <person name="Quillet E."/>
            <person name="Guyomard R."/>
            <person name="Galiana D."/>
            <person name="Bobe J."/>
            <person name="Volff J.N."/>
            <person name="Genet C."/>
            <person name="Wincker P."/>
            <person name="Jaillon O."/>
            <person name="Roest Crollius H."/>
            <person name="Guiguen Y."/>
        </authorList>
    </citation>
    <scope>NUCLEOTIDE SEQUENCE [LARGE SCALE GENOMIC DNA]</scope>
</reference>
<reference evidence="3" key="2">
    <citation type="submission" date="2014-03" db="EMBL/GenBank/DDBJ databases">
        <authorList>
            <person name="Genoscope - CEA"/>
        </authorList>
    </citation>
    <scope>NUCLEOTIDE SEQUENCE</scope>
</reference>
<dbReference type="GO" id="GO:0007411">
    <property type="term" value="P:axon guidance"/>
    <property type="evidence" value="ECO:0007669"/>
    <property type="project" value="TreeGrafter"/>
</dbReference>
<accession>A0A060ZE48</accession>
<dbReference type="GO" id="GO:0005886">
    <property type="term" value="C:plasma membrane"/>
    <property type="evidence" value="ECO:0007669"/>
    <property type="project" value="TreeGrafter"/>
</dbReference>
<dbReference type="PANTHER" id="PTHR10075">
    <property type="entry name" value="BASIGIN RELATED"/>
    <property type="match status" value="1"/>
</dbReference>
<organism evidence="3 4">
    <name type="scientific">Oncorhynchus mykiss</name>
    <name type="common">Rainbow trout</name>
    <name type="synonym">Salmo gairdneri</name>
    <dbReference type="NCBI Taxonomy" id="8022"/>
    <lineage>
        <taxon>Eukaryota</taxon>
        <taxon>Metazoa</taxon>
        <taxon>Chordata</taxon>
        <taxon>Craniata</taxon>
        <taxon>Vertebrata</taxon>
        <taxon>Euteleostomi</taxon>
        <taxon>Actinopterygii</taxon>
        <taxon>Neopterygii</taxon>
        <taxon>Teleostei</taxon>
        <taxon>Protacanthopterygii</taxon>
        <taxon>Salmoniformes</taxon>
        <taxon>Salmonidae</taxon>
        <taxon>Salmoninae</taxon>
        <taxon>Oncorhynchus</taxon>
    </lineage>
</organism>
<dbReference type="AlphaFoldDB" id="A0A060ZE48"/>
<dbReference type="SUPFAM" id="SSF48726">
    <property type="entry name" value="Immunoglobulin"/>
    <property type="match status" value="2"/>
</dbReference>
<name>A0A060ZE48_ONCMY</name>
<evidence type="ECO:0000256" key="1">
    <source>
        <dbReference type="ARBA" id="ARBA00023319"/>
    </source>
</evidence>
<dbReference type="Gene3D" id="2.60.40.10">
    <property type="entry name" value="Immunoglobulins"/>
    <property type="match status" value="2"/>
</dbReference>
<dbReference type="EMBL" id="FR947398">
    <property type="protein sequence ID" value="CDQ99510.1"/>
    <property type="molecule type" value="Genomic_DNA"/>
</dbReference>
<dbReference type="PROSITE" id="PS50835">
    <property type="entry name" value="IG_LIKE"/>
    <property type="match status" value="1"/>
</dbReference>
<dbReference type="Pfam" id="PF07679">
    <property type="entry name" value="I-set"/>
    <property type="match status" value="1"/>
</dbReference>
<dbReference type="GO" id="GO:0007156">
    <property type="term" value="P:homophilic cell adhesion via plasma membrane adhesion molecules"/>
    <property type="evidence" value="ECO:0007669"/>
    <property type="project" value="TreeGrafter"/>
</dbReference>
<gene>
    <name evidence="3" type="ORF">GSONMT00060344001</name>
</gene>
<dbReference type="Proteomes" id="UP000193380">
    <property type="component" value="Unassembled WGS sequence"/>
</dbReference>
<dbReference type="PaxDb" id="8022-A0A060ZE48"/>
<evidence type="ECO:0000313" key="3">
    <source>
        <dbReference type="EMBL" id="CDQ99510.1"/>
    </source>
</evidence>
<dbReference type="InterPro" id="IPR013783">
    <property type="entry name" value="Ig-like_fold"/>
</dbReference>
<dbReference type="InterPro" id="IPR013098">
    <property type="entry name" value="Ig_I-set"/>
</dbReference>
<keyword evidence="1" id="KW-0393">Immunoglobulin domain</keyword>
<proteinExistence type="predicted"/>
<dbReference type="GO" id="GO:0098632">
    <property type="term" value="F:cell-cell adhesion mediator activity"/>
    <property type="evidence" value="ECO:0007669"/>
    <property type="project" value="TreeGrafter"/>
</dbReference>
<dbReference type="STRING" id="8022.A0A060ZE48"/>
<evidence type="ECO:0000313" key="4">
    <source>
        <dbReference type="Proteomes" id="UP000193380"/>
    </source>
</evidence>